<proteinExistence type="predicted"/>
<evidence type="ECO:0000313" key="1">
    <source>
        <dbReference type="EMBL" id="KKR27848.1"/>
    </source>
</evidence>
<name>A0A0G0PIU8_9BACT</name>
<comment type="caution">
    <text evidence="1">The sequence shown here is derived from an EMBL/GenBank/DDBJ whole genome shotgun (WGS) entry which is preliminary data.</text>
</comment>
<protein>
    <submittedName>
        <fullName evidence="1">Uncharacterized protein</fullName>
    </submittedName>
</protein>
<evidence type="ECO:0000313" key="2">
    <source>
        <dbReference type="Proteomes" id="UP000034793"/>
    </source>
</evidence>
<dbReference type="AlphaFoldDB" id="A0A0G0PIU8"/>
<dbReference type="Proteomes" id="UP000034793">
    <property type="component" value="Unassembled WGS sequence"/>
</dbReference>
<sequence>MSCVSMCGIVTAHFNAYLLKMGIVGANDFVKHDFKHRKVLK</sequence>
<organism evidence="1 2">
    <name type="scientific">Candidatus Woesebacteria bacterium GW2011_GWA1_39_8</name>
    <dbReference type="NCBI Taxonomy" id="1618552"/>
    <lineage>
        <taxon>Bacteria</taxon>
        <taxon>Candidatus Woeseibacteriota</taxon>
    </lineage>
</organism>
<reference evidence="1 2" key="1">
    <citation type="journal article" date="2015" name="Nature">
        <title>rRNA introns, odd ribosomes, and small enigmatic genomes across a large radiation of phyla.</title>
        <authorList>
            <person name="Brown C.T."/>
            <person name="Hug L.A."/>
            <person name="Thomas B.C."/>
            <person name="Sharon I."/>
            <person name="Castelle C.J."/>
            <person name="Singh A."/>
            <person name="Wilkins M.J."/>
            <person name="Williams K.H."/>
            <person name="Banfield J.F."/>
        </authorList>
    </citation>
    <scope>NUCLEOTIDE SEQUENCE [LARGE SCALE GENOMIC DNA]</scope>
</reference>
<gene>
    <name evidence="1" type="ORF">UT61_C0064G0003</name>
</gene>
<accession>A0A0G0PIU8</accession>
<dbReference type="EMBL" id="LBXL01000064">
    <property type="protein sequence ID" value="KKR27848.1"/>
    <property type="molecule type" value="Genomic_DNA"/>
</dbReference>